<comment type="caution">
    <text evidence="3">The sequence shown here is derived from an EMBL/GenBank/DDBJ whole genome shotgun (WGS) entry which is preliminary data.</text>
</comment>
<evidence type="ECO:0000259" key="2">
    <source>
        <dbReference type="Pfam" id="PF03795"/>
    </source>
</evidence>
<name>A0A1S2VMQ0_9BACT</name>
<comment type="similarity">
    <text evidence="1">Belongs to the YciI family.</text>
</comment>
<dbReference type="SUPFAM" id="SSF54909">
    <property type="entry name" value="Dimeric alpha+beta barrel"/>
    <property type="match status" value="1"/>
</dbReference>
<dbReference type="InterPro" id="IPR005545">
    <property type="entry name" value="YCII"/>
</dbReference>
<dbReference type="InterPro" id="IPR011008">
    <property type="entry name" value="Dimeric_a/b-barrel"/>
</dbReference>
<protein>
    <recommendedName>
        <fullName evidence="2">YCII-related domain-containing protein</fullName>
    </recommendedName>
</protein>
<sequence length="95" mass="10847">MLYVIHAYDFTDAEALNRRMAVRPDHLEGVKKLKAGNNYVLGGALLNPEGQMFGSMMVVDFDTEEAMQQWLQNDPYVTGQVWEKIDVKPFRQAVV</sequence>
<dbReference type="Gene3D" id="3.30.70.1060">
    <property type="entry name" value="Dimeric alpha+beta barrel"/>
    <property type="match status" value="1"/>
</dbReference>
<dbReference type="AlphaFoldDB" id="A0A1S2VMQ0"/>
<feature type="domain" description="YCII-related" evidence="2">
    <location>
        <begin position="1"/>
        <end position="91"/>
    </location>
</feature>
<evidence type="ECO:0000256" key="1">
    <source>
        <dbReference type="ARBA" id="ARBA00007689"/>
    </source>
</evidence>
<dbReference type="InterPro" id="IPR051807">
    <property type="entry name" value="Sec-metab_biosynth-assoc"/>
</dbReference>
<dbReference type="EMBL" id="MORL01000003">
    <property type="protein sequence ID" value="OIN59670.1"/>
    <property type="molecule type" value="Genomic_DNA"/>
</dbReference>
<dbReference type="Proteomes" id="UP000181790">
    <property type="component" value="Unassembled WGS sequence"/>
</dbReference>
<evidence type="ECO:0000313" key="3">
    <source>
        <dbReference type="EMBL" id="OIN59670.1"/>
    </source>
</evidence>
<organism evidence="3 4">
    <name type="scientific">Arsenicibacter rosenii</name>
    <dbReference type="NCBI Taxonomy" id="1750698"/>
    <lineage>
        <taxon>Bacteria</taxon>
        <taxon>Pseudomonadati</taxon>
        <taxon>Bacteroidota</taxon>
        <taxon>Cytophagia</taxon>
        <taxon>Cytophagales</taxon>
        <taxon>Spirosomataceae</taxon>
        <taxon>Arsenicibacter</taxon>
    </lineage>
</organism>
<keyword evidence="4" id="KW-1185">Reference proteome</keyword>
<dbReference type="PANTHER" id="PTHR33606">
    <property type="entry name" value="PROTEIN YCII"/>
    <property type="match status" value="1"/>
</dbReference>
<dbReference type="OrthoDB" id="9797014at2"/>
<reference evidence="3 4" key="1">
    <citation type="submission" date="2016-10" db="EMBL/GenBank/DDBJ databases">
        <title>Arsenicibacter rosenii gen. nov., sp. nov., an efficient arsenic-methylating bacterium isolated from an arsenic-contaminated paddy soil.</title>
        <authorList>
            <person name="Huang K."/>
        </authorList>
    </citation>
    <scope>NUCLEOTIDE SEQUENCE [LARGE SCALE GENOMIC DNA]</scope>
    <source>
        <strain evidence="3 4">SM-1</strain>
    </source>
</reference>
<evidence type="ECO:0000313" key="4">
    <source>
        <dbReference type="Proteomes" id="UP000181790"/>
    </source>
</evidence>
<gene>
    <name evidence="3" type="ORF">BLX24_07310</name>
</gene>
<dbReference type="PANTHER" id="PTHR33606:SF3">
    <property type="entry name" value="PROTEIN YCII"/>
    <property type="match status" value="1"/>
</dbReference>
<accession>A0A1S2VMQ0</accession>
<proteinExistence type="inferred from homology"/>
<dbReference type="RefSeq" id="WP_071502467.1">
    <property type="nucleotide sequence ID" value="NZ_MORL01000003.1"/>
</dbReference>
<dbReference type="Pfam" id="PF03795">
    <property type="entry name" value="YCII"/>
    <property type="match status" value="1"/>
</dbReference>